<keyword evidence="2" id="KW-0805">Transcription regulation</keyword>
<name>A0AAV7EMD5_ARIFI</name>
<keyword evidence="4" id="KW-0539">Nucleus</keyword>
<dbReference type="GO" id="GO:0005634">
    <property type="term" value="C:nucleus"/>
    <property type="evidence" value="ECO:0007669"/>
    <property type="project" value="UniProtKB-SubCell"/>
</dbReference>
<dbReference type="FunFam" id="4.10.280.10:FF:000002">
    <property type="entry name" value="Basic helix-loop-helix transcription factor"/>
    <property type="match status" value="1"/>
</dbReference>
<dbReference type="Pfam" id="PF00010">
    <property type="entry name" value="HLH"/>
    <property type="match status" value="1"/>
</dbReference>
<dbReference type="CDD" id="cd18919">
    <property type="entry name" value="bHLH_AtBPE_like"/>
    <property type="match status" value="1"/>
</dbReference>
<feature type="compositionally biased region" description="Polar residues" evidence="5">
    <location>
        <begin position="102"/>
        <end position="113"/>
    </location>
</feature>
<dbReference type="PROSITE" id="PS50888">
    <property type="entry name" value="BHLH"/>
    <property type="match status" value="1"/>
</dbReference>
<evidence type="ECO:0000256" key="5">
    <source>
        <dbReference type="SAM" id="MobiDB-lite"/>
    </source>
</evidence>
<proteinExistence type="predicted"/>
<dbReference type="EMBL" id="JAINDJ010000004">
    <property type="protein sequence ID" value="KAG9449601.1"/>
    <property type="molecule type" value="Genomic_DNA"/>
</dbReference>
<organism evidence="7 8">
    <name type="scientific">Aristolochia fimbriata</name>
    <name type="common">White veined hardy Dutchman's pipe vine</name>
    <dbReference type="NCBI Taxonomy" id="158543"/>
    <lineage>
        <taxon>Eukaryota</taxon>
        <taxon>Viridiplantae</taxon>
        <taxon>Streptophyta</taxon>
        <taxon>Embryophyta</taxon>
        <taxon>Tracheophyta</taxon>
        <taxon>Spermatophyta</taxon>
        <taxon>Magnoliopsida</taxon>
        <taxon>Magnoliidae</taxon>
        <taxon>Piperales</taxon>
        <taxon>Aristolochiaceae</taxon>
        <taxon>Aristolochia</taxon>
    </lineage>
</organism>
<dbReference type="Proteomes" id="UP000825729">
    <property type="component" value="Unassembled WGS sequence"/>
</dbReference>
<dbReference type="GO" id="GO:0046983">
    <property type="term" value="F:protein dimerization activity"/>
    <property type="evidence" value="ECO:0007669"/>
    <property type="project" value="InterPro"/>
</dbReference>
<feature type="region of interest" description="Disordered" evidence="5">
    <location>
        <begin position="61"/>
        <end position="158"/>
    </location>
</feature>
<gene>
    <name evidence="7" type="ORF">H6P81_009566</name>
</gene>
<evidence type="ECO:0000313" key="8">
    <source>
        <dbReference type="Proteomes" id="UP000825729"/>
    </source>
</evidence>
<feature type="compositionally biased region" description="Basic and acidic residues" evidence="5">
    <location>
        <begin position="124"/>
        <end position="136"/>
    </location>
</feature>
<dbReference type="AlphaFoldDB" id="A0AAV7EMD5"/>
<dbReference type="PANTHER" id="PTHR12565:SF321">
    <property type="entry name" value="TRANSCRIPTION FACTOR BHLH089"/>
    <property type="match status" value="1"/>
</dbReference>
<dbReference type="SUPFAM" id="SSF47459">
    <property type="entry name" value="HLH, helix-loop-helix DNA-binding domain"/>
    <property type="match status" value="1"/>
</dbReference>
<dbReference type="SMART" id="SM00353">
    <property type="entry name" value="HLH"/>
    <property type="match status" value="1"/>
</dbReference>
<evidence type="ECO:0000256" key="2">
    <source>
        <dbReference type="ARBA" id="ARBA00023015"/>
    </source>
</evidence>
<dbReference type="Gene3D" id="4.10.280.10">
    <property type="entry name" value="Helix-loop-helix DNA-binding domain"/>
    <property type="match status" value="1"/>
</dbReference>
<dbReference type="PANTHER" id="PTHR12565">
    <property type="entry name" value="STEROL REGULATORY ELEMENT-BINDING PROTEIN"/>
    <property type="match status" value="1"/>
</dbReference>
<evidence type="ECO:0000259" key="6">
    <source>
        <dbReference type="PROSITE" id="PS50888"/>
    </source>
</evidence>
<dbReference type="InterPro" id="IPR036638">
    <property type="entry name" value="HLH_DNA-bd_sf"/>
</dbReference>
<comment type="subcellular location">
    <subcellularLocation>
        <location evidence="1">Nucleus</location>
    </subcellularLocation>
</comment>
<accession>A0AAV7EMD5</accession>
<dbReference type="GO" id="GO:0003700">
    <property type="term" value="F:DNA-binding transcription factor activity"/>
    <property type="evidence" value="ECO:0007669"/>
    <property type="project" value="TreeGrafter"/>
</dbReference>
<evidence type="ECO:0000256" key="4">
    <source>
        <dbReference type="ARBA" id="ARBA00023242"/>
    </source>
</evidence>
<dbReference type="InterPro" id="IPR011598">
    <property type="entry name" value="bHLH_dom"/>
</dbReference>
<evidence type="ECO:0000313" key="7">
    <source>
        <dbReference type="EMBL" id="KAG9449601.1"/>
    </source>
</evidence>
<dbReference type="InterPro" id="IPR024097">
    <property type="entry name" value="bHLH_ZIP_TF"/>
</dbReference>
<evidence type="ECO:0000256" key="3">
    <source>
        <dbReference type="ARBA" id="ARBA00023163"/>
    </source>
</evidence>
<reference evidence="7 8" key="1">
    <citation type="submission" date="2021-07" db="EMBL/GenBank/DDBJ databases">
        <title>The Aristolochia fimbriata genome: insights into angiosperm evolution, floral development and chemical biosynthesis.</title>
        <authorList>
            <person name="Jiao Y."/>
        </authorList>
    </citation>
    <scope>NUCLEOTIDE SEQUENCE [LARGE SCALE GENOMIC DNA]</scope>
    <source>
        <strain evidence="7">IBCAS-2021</strain>
        <tissue evidence="7">Leaf</tissue>
    </source>
</reference>
<comment type="caution">
    <text evidence="7">The sequence shown here is derived from an EMBL/GenBank/DDBJ whole genome shotgun (WGS) entry which is preliminary data.</text>
</comment>
<sequence length="356" mass="38711">MDPSSLIHESSFPASNTSTSAYNLAEIWQFPIDSGAVTDSAPILGIQPAARRATYPQALPFADAPLPNNRDVSVEESTVTEHSGRSGGRKRRDSASEDESSKLVSTSSGNDMQDYNGKRLKVGGSKDENGELKADVEASSGNGNKPTEQCAPPEPPKQDYIHVRARRGQATDSHSLAERARREKISERMKILQDLVPGCNKVIGKALVLDEIINYIQSLQRQVEFLSMKLEAVNSRMNPSIEGFPTKDFGMQTFDASAMAFGSQAPREYGQGSQPEWLHMQLPNLSSYEYDYTSVLGGTFSALTNAYAALALTNAYGALALTNAYGALALTNAYGALTLLNLWCFTPRHLWCFGAI</sequence>
<keyword evidence="8" id="KW-1185">Reference proteome</keyword>
<feature type="domain" description="BHLH" evidence="6">
    <location>
        <begin position="169"/>
        <end position="219"/>
    </location>
</feature>
<keyword evidence="3" id="KW-0804">Transcription</keyword>
<evidence type="ECO:0000256" key="1">
    <source>
        <dbReference type="ARBA" id="ARBA00004123"/>
    </source>
</evidence>
<protein>
    <recommendedName>
        <fullName evidence="6">BHLH domain-containing protein</fullName>
    </recommendedName>
</protein>